<proteinExistence type="predicted"/>
<dbReference type="NCBIfam" id="NF037997">
    <property type="entry name" value="Na_Pi_symport"/>
    <property type="match status" value="1"/>
</dbReference>
<dbReference type="KEGG" id="saqt:GJV85_12635"/>
<feature type="transmembrane region" description="Helical" evidence="6">
    <location>
        <begin position="191"/>
        <end position="209"/>
    </location>
</feature>
<organism evidence="7 8">
    <name type="scientific">Sulfurimonas aquatica</name>
    <dbReference type="NCBI Taxonomy" id="2672570"/>
    <lineage>
        <taxon>Bacteria</taxon>
        <taxon>Pseudomonadati</taxon>
        <taxon>Campylobacterota</taxon>
        <taxon>Epsilonproteobacteria</taxon>
        <taxon>Campylobacterales</taxon>
        <taxon>Sulfurimonadaceae</taxon>
        <taxon>Sulfurimonas</taxon>
    </lineage>
</organism>
<dbReference type="PANTHER" id="PTHR10010:SF46">
    <property type="entry name" value="SODIUM-DEPENDENT PHOSPHATE TRANSPORT PROTEIN 2B"/>
    <property type="match status" value="1"/>
</dbReference>
<keyword evidence="3 6" id="KW-0812">Transmembrane</keyword>
<feature type="transmembrane region" description="Helical" evidence="6">
    <location>
        <begin position="306"/>
        <end position="325"/>
    </location>
</feature>
<dbReference type="Proteomes" id="UP000671852">
    <property type="component" value="Chromosome"/>
</dbReference>
<evidence type="ECO:0000256" key="6">
    <source>
        <dbReference type="SAM" id="Phobius"/>
    </source>
</evidence>
<evidence type="ECO:0000256" key="5">
    <source>
        <dbReference type="ARBA" id="ARBA00023136"/>
    </source>
</evidence>
<dbReference type="EMBL" id="CP046072">
    <property type="protein sequence ID" value="QSZ42918.1"/>
    <property type="molecule type" value="Genomic_DNA"/>
</dbReference>
<gene>
    <name evidence="7" type="ORF">GJV85_12635</name>
</gene>
<comment type="subcellular location">
    <subcellularLocation>
        <location evidence="1">Cell membrane</location>
        <topology evidence="1">Multi-pass membrane protein</topology>
    </subcellularLocation>
</comment>
<protein>
    <submittedName>
        <fullName evidence="7">Na/Pi cotransporter family protein</fullName>
    </submittedName>
</protein>
<feature type="transmembrane region" description="Helical" evidence="6">
    <location>
        <begin position="27"/>
        <end position="53"/>
    </location>
</feature>
<keyword evidence="5 6" id="KW-0472">Membrane</keyword>
<dbReference type="GO" id="GO:0005436">
    <property type="term" value="F:sodium:phosphate symporter activity"/>
    <property type="evidence" value="ECO:0007669"/>
    <property type="project" value="InterPro"/>
</dbReference>
<dbReference type="GO" id="GO:0005886">
    <property type="term" value="C:plasma membrane"/>
    <property type="evidence" value="ECO:0007669"/>
    <property type="project" value="UniProtKB-SubCell"/>
</dbReference>
<dbReference type="PANTHER" id="PTHR10010">
    <property type="entry name" value="SOLUTE CARRIER FAMILY 34 SODIUM PHOSPHATE , MEMBER 2-RELATED"/>
    <property type="match status" value="1"/>
</dbReference>
<evidence type="ECO:0000256" key="1">
    <source>
        <dbReference type="ARBA" id="ARBA00004651"/>
    </source>
</evidence>
<evidence type="ECO:0000256" key="2">
    <source>
        <dbReference type="ARBA" id="ARBA00022475"/>
    </source>
</evidence>
<feature type="transmembrane region" description="Helical" evidence="6">
    <location>
        <begin position="153"/>
        <end position="171"/>
    </location>
</feature>
<dbReference type="AlphaFoldDB" id="A0A975B2H9"/>
<accession>A0A975B2H9</accession>
<feature type="transmembrane region" description="Helical" evidence="6">
    <location>
        <begin position="267"/>
        <end position="286"/>
    </location>
</feature>
<dbReference type="GO" id="GO:0044341">
    <property type="term" value="P:sodium-dependent phosphate transport"/>
    <property type="evidence" value="ECO:0007669"/>
    <property type="project" value="InterPro"/>
</dbReference>
<dbReference type="Pfam" id="PF02690">
    <property type="entry name" value="Na_Pi_cotrans"/>
    <property type="match status" value="2"/>
</dbReference>
<feature type="transmembrane region" description="Helical" evidence="6">
    <location>
        <begin position="129"/>
        <end position="146"/>
    </location>
</feature>
<evidence type="ECO:0000313" key="7">
    <source>
        <dbReference type="EMBL" id="QSZ42918.1"/>
    </source>
</evidence>
<evidence type="ECO:0000313" key="8">
    <source>
        <dbReference type="Proteomes" id="UP000671852"/>
    </source>
</evidence>
<dbReference type="RefSeq" id="WP_207561730.1">
    <property type="nucleotide sequence ID" value="NZ_CP046072.1"/>
</dbReference>
<reference evidence="7" key="1">
    <citation type="submission" date="2019-11" db="EMBL/GenBank/DDBJ databases">
        <authorList>
            <person name="Kojima H."/>
        </authorList>
    </citation>
    <scope>NUCLEOTIDE SEQUENCE</scope>
    <source>
        <strain evidence="7">H1576</strain>
    </source>
</reference>
<feature type="transmembrane region" description="Helical" evidence="6">
    <location>
        <begin position="236"/>
        <end position="255"/>
    </location>
</feature>
<evidence type="ECO:0000256" key="4">
    <source>
        <dbReference type="ARBA" id="ARBA00022989"/>
    </source>
</evidence>
<name>A0A975B2H9_9BACT</name>
<keyword evidence="4 6" id="KW-1133">Transmembrane helix</keyword>
<keyword evidence="2" id="KW-1003">Cell membrane</keyword>
<sequence>MLKKIFLPSILALLAYGFWISPNFKEIAAGISIFLFGMLALEQGFQAFTGGLLEKVLKKSTDKLYKSILFGAISTTFMQSSSLVSILTISFLSAGLIGLTQSIGIIFGANLGTTTGAWLIAGFGLKVDIAAYAMPMLVFGIVFIFQKNSSIKGLGYILAGLGFLFLGIHYMKDGFEAFKSTIDLSAYSVDGYKGLFIFVGIGIFATVVMQSSHATLVLIITALAVGQISYENALALAIGTNIGTTITAIIGSLSSNIDGKRLAGAHFIFNVTTGVIAIVFIHQIIFLVDMIANYFGIMSDDYTLKLAVFHTVFNVIGVVVMLPFIGRLVTFLETKITTTTTNDEIGFDRAIYLSEASLDFQDAAMESIKKETKHLYENAFEIIAHGINIKKRNIVSSMELDEVLKVHYSKKYIDIEDFYHHKIKEIYGDILDFATRAQTNMSPEYIQNLYKLKLANRDIVEAVKDTKHLQKNLVKFSTHPNKHLQEEYRKMKRNLAELLRNINIIATTDEEDVIVLLLAKAKVHAQKYDIISNGTLDNLIRNRLITNQMATSLMNDSTYVFNISKNMISMAETLFIDNSSDIKSLHESAIISDSEVTSILDKKD</sequence>
<dbReference type="InterPro" id="IPR003841">
    <property type="entry name" value="Na/Pi_transpt"/>
</dbReference>
<evidence type="ECO:0000256" key="3">
    <source>
        <dbReference type="ARBA" id="ARBA00022692"/>
    </source>
</evidence>
<reference evidence="7" key="2">
    <citation type="submission" date="2021-04" db="EMBL/GenBank/DDBJ databases">
        <title>Isolation and characterization of a novel species of the genus Sulfurimonas.</title>
        <authorList>
            <person name="Fukui M."/>
        </authorList>
    </citation>
    <scope>NUCLEOTIDE SEQUENCE</scope>
    <source>
        <strain evidence="7">H1576</strain>
    </source>
</reference>
<keyword evidence="8" id="KW-1185">Reference proteome</keyword>
<feature type="transmembrane region" description="Helical" evidence="6">
    <location>
        <begin position="214"/>
        <end position="230"/>
    </location>
</feature>